<accession>A0A820PEB2</accession>
<gene>
    <name evidence="2" type="ORF">OXD698_LOCUS51581</name>
</gene>
<dbReference type="AlphaFoldDB" id="A0A820PEB2"/>
<feature type="non-terminal residue" evidence="2">
    <location>
        <position position="1"/>
    </location>
</feature>
<name>A0A820PEB2_9BILA</name>
<organism evidence="2 3">
    <name type="scientific">Adineta steineri</name>
    <dbReference type="NCBI Taxonomy" id="433720"/>
    <lineage>
        <taxon>Eukaryota</taxon>
        <taxon>Metazoa</taxon>
        <taxon>Spiralia</taxon>
        <taxon>Gnathifera</taxon>
        <taxon>Rotifera</taxon>
        <taxon>Eurotatoria</taxon>
        <taxon>Bdelloidea</taxon>
        <taxon>Adinetida</taxon>
        <taxon>Adinetidae</taxon>
        <taxon>Adineta</taxon>
    </lineage>
</organism>
<dbReference type="Proteomes" id="UP000663844">
    <property type="component" value="Unassembled WGS sequence"/>
</dbReference>
<sequence>MKSFLLFLYDRQSNNNKANSIDILSIYENDIRQDIEQFGFYRRGLPFPLTDEEYQWFNDKPDLIENIARIVLDEFSQKRLCFRKFKAEIRSWFTSSSLVTTISDDNIRQMLYRTIPNRKRKSVNISSTSDKKSKIDHNNDNDID</sequence>
<protein>
    <submittedName>
        <fullName evidence="2">Uncharacterized protein</fullName>
    </submittedName>
</protein>
<evidence type="ECO:0000313" key="2">
    <source>
        <dbReference type="EMBL" id="CAF4403248.1"/>
    </source>
</evidence>
<feature type="region of interest" description="Disordered" evidence="1">
    <location>
        <begin position="122"/>
        <end position="144"/>
    </location>
</feature>
<evidence type="ECO:0000313" key="3">
    <source>
        <dbReference type="Proteomes" id="UP000663844"/>
    </source>
</evidence>
<comment type="caution">
    <text evidence="2">The sequence shown here is derived from an EMBL/GenBank/DDBJ whole genome shotgun (WGS) entry which is preliminary data.</text>
</comment>
<dbReference type="EMBL" id="CAJOAZ010026672">
    <property type="protein sequence ID" value="CAF4403248.1"/>
    <property type="molecule type" value="Genomic_DNA"/>
</dbReference>
<proteinExistence type="predicted"/>
<feature type="compositionally biased region" description="Basic and acidic residues" evidence="1">
    <location>
        <begin position="129"/>
        <end position="144"/>
    </location>
</feature>
<evidence type="ECO:0000256" key="1">
    <source>
        <dbReference type="SAM" id="MobiDB-lite"/>
    </source>
</evidence>
<reference evidence="2" key="1">
    <citation type="submission" date="2021-02" db="EMBL/GenBank/DDBJ databases">
        <authorList>
            <person name="Nowell W R."/>
        </authorList>
    </citation>
    <scope>NUCLEOTIDE SEQUENCE</scope>
</reference>